<dbReference type="PANTHER" id="PTHR11764:SF19">
    <property type="entry name" value="TERPENE CYCLASE_MUTASE FAMILY MEMBER"/>
    <property type="match status" value="1"/>
</dbReference>
<dbReference type="EMBL" id="SDMP01000015">
    <property type="protein sequence ID" value="RYR07251.1"/>
    <property type="molecule type" value="Genomic_DNA"/>
</dbReference>
<name>A0A444YZ98_ARAHY</name>
<keyword evidence="1" id="KW-0413">Isomerase</keyword>
<dbReference type="PANTHER" id="PTHR11764">
    <property type="entry name" value="TERPENE CYCLASE/MUTASE FAMILY MEMBER"/>
    <property type="match status" value="1"/>
</dbReference>
<accession>A0A444YZ98</accession>
<comment type="caution">
    <text evidence="3">The sequence shown here is derived from an EMBL/GenBank/DDBJ whole genome shotgun (WGS) entry which is preliminary data.</text>
</comment>
<dbReference type="Pfam" id="PF13249">
    <property type="entry name" value="SQHop_cyclase_N"/>
    <property type="match status" value="1"/>
</dbReference>
<evidence type="ECO:0000313" key="3">
    <source>
        <dbReference type="EMBL" id="RYR07251.1"/>
    </source>
</evidence>
<proteinExistence type="predicted"/>
<dbReference type="SUPFAM" id="SSF48239">
    <property type="entry name" value="Terpenoid cyclases/Protein prenyltransferases"/>
    <property type="match status" value="1"/>
</dbReference>
<keyword evidence="4" id="KW-1185">Reference proteome</keyword>
<sequence>MWKLKIAEGGKNLVSGNNFIGRQHWEFDPNAGTPQERAEVERLRQEFTKNRFSIKQSSDLLTRMQLTKENQRGEIPEAVKVGEEEKITKEALITTMRRSLTFFSSIQAHDGHWPAEFSGPLFFVQPLISYSCSCTSLHLSFSYMVLELRAYQELGEEEFEFAGKLLRDCGVEVATVVGMAAGQWRLRVAGLGQWIMTLYITGSLDEVIGPEHKKEIIRYLYNHQNEDGGWGTHIVGHSTMFGSALSYIALRILGEKLEDHQDMPMARARKWILDHGGLVTITSWGKFWVSVITWLHAL</sequence>
<dbReference type="STRING" id="3818.A0A444YZ98"/>
<dbReference type="InterPro" id="IPR008930">
    <property type="entry name" value="Terpenoid_cyclase/PrenylTrfase"/>
</dbReference>
<dbReference type="GO" id="GO:0016104">
    <property type="term" value="P:triterpenoid biosynthetic process"/>
    <property type="evidence" value="ECO:0007669"/>
    <property type="project" value="InterPro"/>
</dbReference>
<protein>
    <recommendedName>
        <fullName evidence="2">Squalene cyclase N-terminal domain-containing protein</fullName>
    </recommendedName>
</protein>
<dbReference type="InterPro" id="IPR032697">
    <property type="entry name" value="SQ_cyclase_N"/>
</dbReference>
<gene>
    <name evidence="3" type="ORF">Ahy_B05g074570</name>
</gene>
<evidence type="ECO:0000256" key="1">
    <source>
        <dbReference type="ARBA" id="ARBA00023235"/>
    </source>
</evidence>
<organism evidence="3 4">
    <name type="scientific">Arachis hypogaea</name>
    <name type="common">Peanut</name>
    <dbReference type="NCBI Taxonomy" id="3818"/>
    <lineage>
        <taxon>Eukaryota</taxon>
        <taxon>Viridiplantae</taxon>
        <taxon>Streptophyta</taxon>
        <taxon>Embryophyta</taxon>
        <taxon>Tracheophyta</taxon>
        <taxon>Spermatophyta</taxon>
        <taxon>Magnoliopsida</taxon>
        <taxon>eudicotyledons</taxon>
        <taxon>Gunneridae</taxon>
        <taxon>Pentapetalae</taxon>
        <taxon>rosids</taxon>
        <taxon>fabids</taxon>
        <taxon>Fabales</taxon>
        <taxon>Fabaceae</taxon>
        <taxon>Papilionoideae</taxon>
        <taxon>50 kb inversion clade</taxon>
        <taxon>dalbergioids sensu lato</taxon>
        <taxon>Dalbergieae</taxon>
        <taxon>Pterocarpus clade</taxon>
        <taxon>Arachis</taxon>
    </lineage>
</organism>
<dbReference type="Gene3D" id="1.50.10.20">
    <property type="match status" value="1"/>
</dbReference>
<dbReference type="GO" id="GO:0031559">
    <property type="term" value="F:oxidosqualene cyclase activity"/>
    <property type="evidence" value="ECO:0007669"/>
    <property type="project" value="UniProtKB-ARBA"/>
</dbReference>
<dbReference type="AlphaFoldDB" id="A0A444YZ98"/>
<evidence type="ECO:0000259" key="2">
    <source>
        <dbReference type="Pfam" id="PF13249"/>
    </source>
</evidence>
<feature type="domain" description="Squalene cyclase N-terminal" evidence="2">
    <location>
        <begin position="208"/>
        <end position="293"/>
    </location>
</feature>
<dbReference type="GO" id="GO:0005811">
    <property type="term" value="C:lipid droplet"/>
    <property type="evidence" value="ECO:0007669"/>
    <property type="project" value="InterPro"/>
</dbReference>
<evidence type="ECO:0000313" key="4">
    <source>
        <dbReference type="Proteomes" id="UP000289738"/>
    </source>
</evidence>
<dbReference type="Proteomes" id="UP000289738">
    <property type="component" value="Chromosome B05"/>
</dbReference>
<reference evidence="3 4" key="1">
    <citation type="submission" date="2019-01" db="EMBL/GenBank/DDBJ databases">
        <title>Sequencing of cultivated peanut Arachis hypogaea provides insights into genome evolution and oil improvement.</title>
        <authorList>
            <person name="Chen X."/>
        </authorList>
    </citation>
    <scope>NUCLEOTIDE SEQUENCE [LARGE SCALE GENOMIC DNA]</scope>
    <source>
        <strain evidence="4">cv. Fuhuasheng</strain>
        <tissue evidence="3">Leaves</tissue>
    </source>
</reference>
<dbReference type="InterPro" id="IPR018333">
    <property type="entry name" value="Squalene_cyclase"/>
</dbReference>